<dbReference type="InterPro" id="IPR014745">
    <property type="entry name" value="MHC_II_a/b_N"/>
</dbReference>
<accession>A0A7L1NXW3</accession>
<dbReference type="InterPro" id="IPR007110">
    <property type="entry name" value="Ig-like_dom"/>
</dbReference>
<proteinExistence type="predicted"/>
<dbReference type="SMART" id="SM00921">
    <property type="entry name" value="MHC_II_beta"/>
    <property type="match status" value="1"/>
</dbReference>
<evidence type="ECO:0000256" key="8">
    <source>
        <dbReference type="ARBA" id="ARBA00023180"/>
    </source>
</evidence>
<dbReference type="InterPro" id="IPR036179">
    <property type="entry name" value="Ig-like_dom_sf"/>
</dbReference>
<evidence type="ECO:0000256" key="3">
    <source>
        <dbReference type="ARBA" id="ARBA00022859"/>
    </source>
</evidence>
<dbReference type="InterPro" id="IPR050160">
    <property type="entry name" value="MHC/Immunoglobulin"/>
</dbReference>
<dbReference type="PROSITE" id="PS50835">
    <property type="entry name" value="IG_LIKE"/>
    <property type="match status" value="1"/>
</dbReference>
<keyword evidence="3" id="KW-0391">Immunity</keyword>
<keyword evidence="2" id="KW-0812">Transmembrane</keyword>
<evidence type="ECO:0000256" key="2">
    <source>
        <dbReference type="ARBA" id="ARBA00022692"/>
    </source>
</evidence>
<evidence type="ECO:0000256" key="1">
    <source>
        <dbReference type="ARBA" id="ARBA00004479"/>
    </source>
</evidence>
<comment type="caution">
    <text evidence="11">The sequence shown here is derived from an EMBL/GenBank/DDBJ whole genome shotgun (WGS) entry which is preliminary data.</text>
</comment>
<dbReference type="PANTHER" id="PTHR19944:SF99">
    <property type="entry name" value="HLA CLASS II HISTOCOMPATIBILITY ANTIGEN, DRB1 BETA CHAIN"/>
    <property type="match status" value="1"/>
</dbReference>
<organism evidence="11 12">
    <name type="scientific">Rhinopomastus cyanomelas</name>
    <name type="common">Common scimitarbill</name>
    <dbReference type="NCBI Taxonomy" id="113115"/>
    <lineage>
        <taxon>Eukaryota</taxon>
        <taxon>Metazoa</taxon>
        <taxon>Chordata</taxon>
        <taxon>Craniata</taxon>
        <taxon>Vertebrata</taxon>
        <taxon>Euteleostomi</taxon>
        <taxon>Archelosauria</taxon>
        <taxon>Archosauria</taxon>
        <taxon>Dinosauria</taxon>
        <taxon>Saurischia</taxon>
        <taxon>Theropoda</taxon>
        <taxon>Coelurosauria</taxon>
        <taxon>Aves</taxon>
        <taxon>Neognathae</taxon>
        <taxon>Neoaves</taxon>
        <taxon>Telluraves</taxon>
        <taxon>Coraciimorphae</taxon>
        <taxon>Bucerotiformes</taxon>
        <taxon>Rhinopomastidae</taxon>
        <taxon>Rhinopomastus</taxon>
    </lineage>
</organism>
<gene>
    <name evidence="11" type="primary">Hb2l_1</name>
    <name evidence="11" type="ORF">RHICYA_R11133</name>
</gene>
<dbReference type="SUPFAM" id="SSF48726">
    <property type="entry name" value="Immunoglobulin"/>
    <property type="match status" value="1"/>
</dbReference>
<dbReference type="AlphaFoldDB" id="A0A7L1NXW3"/>
<dbReference type="PANTHER" id="PTHR19944">
    <property type="entry name" value="MHC CLASS II-RELATED"/>
    <property type="match status" value="1"/>
</dbReference>
<keyword evidence="6" id="KW-0472">Membrane</keyword>
<keyword evidence="4" id="KW-1133">Transmembrane helix</keyword>
<evidence type="ECO:0000256" key="7">
    <source>
        <dbReference type="ARBA" id="ARBA00023157"/>
    </source>
</evidence>
<dbReference type="OrthoDB" id="9940220at2759"/>
<dbReference type="Pfam" id="PF00969">
    <property type="entry name" value="MHC_II_beta"/>
    <property type="match status" value="1"/>
</dbReference>
<evidence type="ECO:0000313" key="12">
    <source>
        <dbReference type="Proteomes" id="UP000565785"/>
    </source>
</evidence>
<dbReference type="Gene3D" id="2.60.40.10">
    <property type="entry name" value="Immunoglobulins"/>
    <property type="match status" value="1"/>
</dbReference>
<evidence type="ECO:0000256" key="5">
    <source>
        <dbReference type="ARBA" id="ARBA00023130"/>
    </source>
</evidence>
<dbReference type="GO" id="GO:0002504">
    <property type="term" value="P:antigen processing and presentation of peptide or polysaccharide antigen via MHC class II"/>
    <property type="evidence" value="ECO:0007669"/>
    <property type="project" value="UniProtKB-KW"/>
</dbReference>
<dbReference type="SUPFAM" id="SSF54452">
    <property type="entry name" value="MHC antigen-recognition domain"/>
    <property type="match status" value="1"/>
</dbReference>
<dbReference type="PROSITE" id="PS00290">
    <property type="entry name" value="IG_MHC"/>
    <property type="match status" value="1"/>
</dbReference>
<name>A0A7L1NXW3_RHICY</name>
<evidence type="ECO:0000256" key="4">
    <source>
        <dbReference type="ARBA" id="ARBA00022989"/>
    </source>
</evidence>
<protein>
    <submittedName>
        <fullName evidence="11">HB2L protein</fullName>
    </submittedName>
</protein>
<dbReference type="Gene3D" id="3.10.320.10">
    <property type="entry name" value="Class II Histocompatibility Antigen, M Beta Chain, Chain B, domain 1"/>
    <property type="match status" value="1"/>
</dbReference>
<dbReference type="CDD" id="cd05766">
    <property type="entry name" value="IgC1_MHC_II_beta"/>
    <property type="match status" value="1"/>
</dbReference>
<keyword evidence="5" id="KW-1064">Adaptive immunity</keyword>
<dbReference type="Proteomes" id="UP000565785">
    <property type="component" value="Unassembled WGS sequence"/>
</dbReference>
<dbReference type="GO" id="GO:0002250">
    <property type="term" value="P:adaptive immune response"/>
    <property type="evidence" value="ECO:0007669"/>
    <property type="project" value="UniProtKB-KW"/>
</dbReference>
<dbReference type="InterPro" id="IPR003597">
    <property type="entry name" value="Ig_C1-set"/>
</dbReference>
<comment type="subcellular location">
    <subcellularLocation>
        <location evidence="1">Membrane</location>
        <topology evidence="1">Single-pass type I membrane protein</topology>
    </subcellularLocation>
</comment>
<dbReference type="GO" id="GO:0042613">
    <property type="term" value="C:MHC class II protein complex"/>
    <property type="evidence" value="ECO:0007669"/>
    <property type="project" value="UniProtKB-KW"/>
</dbReference>
<reference evidence="11 12" key="1">
    <citation type="submission" date="2019-09" db="EMBL/GenBank/DDBJ databases">
        <title>Bird 10,000 Genomes (B10K) Project - Family phase.</title>
        <authorList>
            <person name="Zhang G."/>
        </authorList>
    </citation>
    <scope>NUCLEOTIDE SEQUENCE [LARGE SCALE GENOMIC DNA]</scope>
    <source>
        <strain evidence="11">B10K-DU-002-35</strain>
        <tissue evidence="11">Muscle</tissue>
    </source>
</reference>
<dbReference type="InterPro" id="IPR013783">
    <property type="entry name" value="Ig-like_fold"/>
</dbReference>
<dbReference type="InterPro" id="IPR003006">
    <property type="entry name" value="Ig/MHC_CS"/>
</dbReference>
<dbReference type="InterPro" id="IPR000353">
    <property type="entry name" value="MHC_II_b_N"/>
</dbReference>
<evidence type="ECO:0000256" key="9">
    <source>
        <dbReference type="ARBA" id="ARBA00023182"/>
    </source>
</evidence>
<dbReference type="SMART" id="SM00407">
    <property type="entry name" value="IGc1"/>
    <property type="match status" value="1"/>
</dbReference>
<dbReference type="EMBL" id="VXBP01010013">
    <property type="protein sequence ID" value="NXO04270.1"/>
    <property type="molecule type" value="Genomic_DNA"/>
</dbReference>
<evidence type="ECO:0000259" key="10">
    <source>
        <dbReference type="PROSITE" id="PS50835"/>
    </source>
</evidence>
<dbReference type="Pfam" id="PF07654">
    <property type="entry name" value="C1-set"/>
    <property type="match status" value="1"/>
</dbReference>
<evidence type="ECO:0000313" key="11">
    <source>
        <dbReference type="EMBL" id="NXO04270.1"/>
    </source>
</evidence>
<feature type="non-terminal residue" evidence="11">
    <location>
        <position position="1"/>
    </location>
</feature>
<keyword evidence="9" id="KW-0491">MHC II</keyword>
<dbReference type="InterPro" id="IPR011162">
    <property type="entry name" value="MHC_I/II-like_Ag-recog"/>
</dbReference>
<keyword evidence="7" id="KW-1015">Disulfide bond</keyword>
<sequence>TERVRYVHRVIYNREQYIHFDSDLGDYVADTPLGEPVARYWNSKTDILEQKRAEVDTFCRHNYGVLTPFVTERRVPPAVEIHAVQSSSLPQPDRLLCAVMDFYPAEVEVKWFKNGQEETERVVATEVLQNGDWTYQVLVMLEGSPRPGDTYSCQVEHVSLQHPITRRW</sequence>
<keyword evidence="12" id="KW-1185">Reference proteome</keyword>
<feature type="domain" description="Ig-like" evidence="10">
    <location>
        <begin position="68"/>
        <end position="165"/>
    </location>
</feature>
<evidence type="ECO:0000256" key="6">
    <source>
        <dbReference type="ARBA" id="ARBA00023136"/>
    </source>
</evidence>
<feature type="non-terminal residue" evidence="11">
    <location>
        <position position="168"/>
    </location>
</feature>
<keyword evidence="8" id="KW-0325">Glycoprotein</keyword>
<dbReference type="FunFam" id="3.10.320.10:FF:000001">
    <property type="entry name" value="HLA class II histocompatibility antigen, DRB1-1 beta chain"/>
    <property type="match status" value="1"/>
</dbReference>